<dbReference type="STRING" id="633697.EubceDRAFT1_0218"/>
<dbReference type="InterPro" id="IPR029322">
    <property type="entry name" value="DUF4474"/>
</dbReference>
<gene>
    <name evidence="8" type="ORF">EubceDRAFT1_0218</name>
</gene>
<dbReference type="PANTHER" id="PTHR32305:SF15">
    <property type="entry name" value="PROTEIN RHSA-RELATED"/>
    <property type="match status" value="1"/>
</dbReference>
<dbReference type="OrthoDB" id="9765386at2"/>
<dbReference type="Pfam" id="PF05593">
    <property type="entry name" value="RHS_repeat"/>
    <property type="match status" value="2"/>
</dbReference>
<reference evidence="8 9" key="2">
    <citation type="submission" date="2012-02" db="EMBL/GenBank/DDBJ databases">
        <title>Improved High-Quality Draft sequence of Eubacterium cellulosolvens 6.</title>
        <authorList>
            <consortium name="US DOE Joint Genome Institute"/>
            <person name="Lucas S."/>
            <person name="Han J."/>
            <person name="Lapidus A."/>
            <person name="Cheng J.-F."/>
            <person name="Goodwin L."/>
            <person name="Pitluck S."/>
            <person name="Peters L."/>
            <person name="Mikhailova N."/>
            <person name="Gu W."/>
            <person name="Detter J.C."/>
            <person name="Han C."/>
            <person name="Tapia R."/>
            <person name="Land M."/>
            <person name="Hauser L."/>
            <person name="Kyrpides N."/>
            <person name="Ivanova N."/>
            <person name="Pagani I."/>
            <person name="Johnson E."/>
            <person name="Mukhopadhyay B."/>
            <person name="Anderson I."/>
            <person name="Woyke T."/>
        </authorList>
    </citation>
    <scope>NUCLEOTIDE SEQUENCE [LARGE SCALE GENOMIC DNA]</scope>
    <source>
        <strain evidence="8 9">6</strain>
    </source>
</reference>
<dbReference type="InterPro" id="IPR022385">
    <property type="entry name" value="Rhs_assc_core"/>
</dbReference>
<evidence type="ECO:0000256" key="1">
    <source>
        <dbReference type="ARBA" id="ARBA00022737"/>
    </source>
</evidence>
<evidence type="ECO:0000259" key="6">
    <source>
        <dbReference type="Pfam" id="PF20148"/>
    </source>
</evidence>
<dbReference type="Pfam" id="PF14751">
    <property type="entry name" value="DUF4474"/>
    <property type="match status" value="1"/>
</dbReference>
<dbReference type="Pfam" id="PF04740">
    <property type="entry name" value="LXG"/>
    <property type="match status" value="1"/>
</dbReference>
<dbReference type="InterPro" id="IPR006829">
    <property type="entry name" value="LXG_dom"/>
</dbReference>
<dbReference type="Gene3D" id="3.90.930.1">
    <property type="match status" value="1"/>
</dbReference>
<dbReference type="InterPro" id="IPR050708">
    <property type="entry name" value="T6SS_VgrG/RHS"/>
</dbReference>
<dbReference type="InterPro" id="IPR045351">
    <property type="entry name" value="DUF6531"/>
</dbReference>
<dbReference type="PANTHER" id="PTHR32305">
    <property type="match status" value="1"/>
</dbReference>
<keyword evidence="1" id="KW-0677">Repeat</keyword>
<dbReference type="NCBIfam" id="TIGR03696">
    <property type="entry name" value="Rhs_assc_core"/>
    <property type="match status" value="1"/>
</dbReference>
<feature type="domain" description="DUF4474" evidence="5">
    <location>
        <begin position="1616"/>
        <end position="1752"/>
    </location>
</feature>
<dbReference type="InterPro" id="IPR006530">
    <property type="entry name" value="YD"/>
</dbReference>
<accession>I5AQK5</accession>
<protein>
    <submittedName>
        <fullName evidence="8">RHS repeat-associated core domain protein</fullName>
    </submittedName>
</protein>
<feature type="domain" description="DUF6531" evidence="6">
    <location>
        <begin position="239"/>
        <end position="310"/>
    </location>
</feature>
<evidence type="ECO:0000313" key="8">
    <source>
        <dbReference type="EMBL" id="EIM56078.1"/>
    </source>
</evidence>
<feature type="domain" description="LXG" evidence="4">
    <location>
        <begin position="9"/>
        <end position="199"/>
    </location>
</feature>
<feature type="domain" description="Teneurin-like YD-shell" evidence="7">
    <location>
        <begin position="764"/>
        <end position="852"/>
    </location>
</feature>
<dbReference type="SUPFAM" id="SSF82171">
    <property type="entry name" value="DPP6 N-terminal domain-like"/>
    <property type="match status" value="1"/>
</dbReference>
<dbReference type="eggNOG" id="COG3209">
    <property type="taxonomic scope" value="Bacteria"/>
</dbReference>
<dbReference type="Pfam" id="PF25023">
    <property type="entry name" value="TEN_YD-shell"/>
    <property type="match status" value="4"/>
</dbReference>
<dbReference type="HOGENOM" id="CLU_002455_0_0_9"/>
<name>I5AQK5_EUBC6</name>
<dbReference type="InterPro" id="IPR056823">
    <property type="entry name" value="TEN-like_YD-shell"/>
</dbReference>
<evidence type="ECO:0000256" key="2">
    <source>
        <dbReference type="ARBA" id="ARBA00034117"/>
    </source>
</evidence>
<feature type="domain" description="Teneurin-like YD-shell" evidence="7">
    <location>
        <begin position="1003"/>
        <end position="1140"/>
    </location>
</feature>
<organism evidence="8 9">
    <name type="scientific">Eubacterium cellulosolvens (strain ATCC 43171 / JCM 9499 / 6)</name>
    <name type="common">Cillobacterium cellulosolvens</name>
    <dbReference type="NCBI Taxonomy" id="633697"/>
    <lineage>
        <taxon>Bacteria</taxon>
        <taxon>Bacillati</taxon>
        <taxon>Bacillota</taxon>
        <taxon>Clostridia</taxon>
        <taxon>Eubacteriales</taxon>
        <taxon>Eubacteriaceae</taxon>
        <taxon>Eubacterium</taxon>
    </lineage>
</organism>
<comment type="similarity">
    <text evidence="2">In the N-terminal section; belongs to the LXG family.</text>
</comment>
<evidence type="ECO:0000313" key="9">
    <source>
        <dbReference type="Proteomes" id="UP000005753"/>
    </source>
</evidence>
<reference evidence="8 9" key="1">
    <citation type="submission" date="2010-08" db="EMBL/GenBank/DDBJ databases">
        <authorList>
            <consortium name="US DOE Joint Genome Institute (JGI-PGF)"/>
            <person name="Lucas S."/>
            <person name="Copeland A."/>
            <person name="Lapidus A."/>
            <person name="Cheng J.-F."/>
            <person name="Bruce D."/>
            <person name="Goodwin L."/>
            <person name="Pitluck S."/>
            <person name="Land M.L."/>
            <person name="Hauser L."/>
            <person name="Chang Y.-J."/>
            <person name="Anderson I.J."/>
            <person name="Johnson E."/>
            <person name="Mulhopadhyay B."/>
            <person name="Kyrpides N."/>
            <person name="Woyke T.J."/>
        </authorList>
    </citation>
    <scope>NUCLEOTIDE SEQUENCE [LARGE SCALE GENOMIC DNA]</scope>
    <source>
        <strain evidence="8 9">6</strain>
    </source>
</reference>
<evidence type="ECO:0000256" key="3">
    <source>
        <dbReference type="SAM" id="Coils"/>
    </source>
</evidence>
<dbReference type="Proteomes" id="UP000005753">
    <property type="component" value="Chromosome"/>
</dbReference>
<dbReference type="EMBL" id="CM001487">
    <property type="protein sequence ID" value="EIM56078.1"/>
    <property type="molecule type" value="Genomic_DNA"/>
</dbReference>
<evidence type="ECO:0000259" key="4">
    <source>
        <dbReference type="Pfam" id="PF04740"/>
    </source>
</evidence>
<dbReference type="Gene3D" id="2.180.10.10">
    <property type="entry name" value="RHS repeat-associated core"/>
    <property type="match status" value="5"/>
</dbReference>
<dbReference type="Pfam" id="PF20148">
    <property type="entry name" value="DUF6531"/>
    <property type="match status" value="1"/>
</dbReference>
<keyword evidence="9" id="KW-1185">Reference proteome</keyword>
<keyword evidence="3" id="KW-0175">Coiled coil</keyword>
<feature type="domain" description="Teneurin-like YD-shell" evidence="7">
    <location>
        <begin position="1163"/>
        <end position="1335"/>
    </location>
</feature>
<dbReference type="InterPro" id="IPR031325">
    <property type="entry name" value="RHS_repeat"/>
</dbReference>
<proteinExistence type="inferred from homology"/>
<evidence type="ECO:0000259" key="5">
    <source>
        <dbReference type="Pfam" id="PF14751"/>
    </source>
</evidence>
<feature type="domain" description="Teneurin-like YD-shell" evidence="7">
    <location>
        <begin position="513"/>
        <end position="640"/>
    </location>
</feature>
<dbReference type="NCBIfam" id="TIGR01643">
    <property type="entry name" value="YD_repeat_2x"/>
    <property type="match status" value="9"/>
</dbReference>
<evidence type="ECO:0000259" key="7">
    <source>
        <dbReference type="Pfam" id="PF25023"/>
    </source>
</evidence>
<sequence length="1821" mass="208103">MGLKLSKSKVASQCSTMIQALEAEKGKLKGIKESVDDFVKDPTLKAKSWETLKQQMEDYAHVSDALASANRSMIADCHSLSEAVQMVDDDPLKESKLESTINGLENSNRLMQLCVYTMENSIGANYAMDPVTAQGIRKAIDEYRSMIEENNHEIDKLKEKVEQLHTVEAQTSYLFRDADDIYSVVTWAYNSMGNSWTGRGYHPATRARVDWRSLLTKVSAVAETRIKGNEMKCEFLSHDPVNLSNGNFVFDQVDLAQAGDKPLFFARFYNSINFFEGSLGKDWNHNFEVHLQVEKNLITVMLENGREESFRPMLDGTYFCAHGSTDTLQKSEEGYILRTREMDVYTFDEEGILTGLNGRTRGSYRCIYEGDANKRLVRVEGTDGTFFTFIYDEKGYLSGLCDQAGRCVCFEVVDNHLKTVTDPLGNTRKYEYGDNEKITAMSDRTGTVTVRNTFDEKMRVSGQEFPDGTTMSFSYDKITDEVEQTERNGSVSRFLHDQKLRDIGHEDENGKQSFRYNHLNQKIEVKDPDGKSTGYSYDSRGNRTRITNALGVVMGLKYNRQNNLTGVEIAGKTKVRNSYDDHGNLIKTVDANGNIYQFVYDDNDRLIRTICPNGGILGFERDERGNIVCMHTPDEQTCTFTYDACNRVVARTDANGNITRIEYDANNNPVAVTRSDGAVRKYKYNANEQKTEVVDFDGRAIRMEYNGLNRISAYIDKQGRRTTFQYDKMWNLSRICYPGDTSVAWVYNSSNRLEKIIDQEGGITSFAYDKMGWITSKTTPGGLVTHFEHDDLGRVTKLYTDEEHARSFVYDEENRVTEIHMASGSTIRKKYDGNGNVTQITEPDGRVTDYKYNEMNLLLEMRRGDRVLIRYEYDSCSRPVRITDSQGRTKELVYDGNGNVIRSRSSLGFELEYTYDSMNRPICIKGSNGMSETITYDVRGNVLSKSDALGNTFLYTYTPSGKMETVTDPVGCVTVYNYDEMDRLVDRYQYDSKDSERVPHNRRRFAYDGKNRICEITDEQGHKESYRYDAEDHLSEVLLSDGRKIAYTYDSYGQMTGAKSEDVDLLHMSYGTGFLPEEVSHPDGKLSFGRDVMGRITDTGYPDGKHIRYEYGIDGKLAGITYSNGDTVTYEHDDKDRLTAMVCGEDAIRYRYHESGLLAEKEYPDQTIQRYMYDDLARLTDMQIERAGRLVDQRNYTYDLQGNLSSAVLKTMAGDGEIREELLEYVYDPLGRLTDVRADGISRRHYTFDVFGNRVNLKEGDLETRYFYDSGNRLIRKESGRDSFDYQYDPKGNLIREFQNGDLIRELFYDVFGELREAVNHPANIRRTYSYDGLGFRTGIHTEKIDASLPMAEEFIGSDEREKNRQEEHFYLDYTRNHSNLLENCWKTEPDGSYSDDTHHTMYLRDGKTAGVLHGDKRGYYLHDVYNSVIGELSLDERNDPAFYTHGYDEYGVTEECEFADGAFGFGGYTYDEAAGCWRSSYRMYRPKDGRFIAEDLIPGMQDQPYSLNLYTFCHNNPMTMVDPDGCMPLAAYIDEEIENLNQNVLLPAKEGIKNTAHFLGEPIRYVVGGVTEFGNEHPRIRDNVIGAVKKVLRPAFNFPGMYIGNICTRSPYSDEVFSMFGFDRSEDGQFHASLTCWQGEVGYGDFYDWVFKMATVAEAHKAAVTVGDESYCLWTWKGDYLNMGTGMEAGLYRASNPGGKTKVENISFWDTMRDQPTTMEMVMMDKNGRVLAYAPEKAHWWATAFNPDEYNFDEEALGSNTTVYAKLDLDGFPVDKREDIFNAFMINAKKGADGRYTKDGMTLCFEADKLSNKYIIYYSY</sequence>
<feature type="coiled-coil region" evidence="3">
    <location>
        <begin position="140"/>
        <end position="167"/>
    </location>
</feature>